<organism evidence="2 3">
    <name type="scientific">Glutamicibacter protophormiae</name>
    <name type="common">Brevibacterium protophormiae</name>
    <dbReference type="NCBI Taxonomy" id="37930"/>
    <lineage>
        <taxon>Bacteria</taxon>
        <taxon>Bacillati</taxon>
        <taxon>Actinomycetota</taxon>
        <taxon>Actinomycetes</taxon>
        <taxon>Micrococcales</taxon>
        <taxon>Micrococcaceae</taxon>
        <taxon>Glutamicibacter</taxon>
    </lineage>
</organism>
<dbReference type="EMBL" id="JAGIOJ010000001">
    <property type="protein sequence ID" value="MBP2396961.1"/>
    <property type="molecule type" value="Genomic_DNA"/>
</dbReference>
<comment type="caution">
    <text evidence="2">The sequence shown here is derived from an EMBL/GenBank/DDBJ whole genome shotgun (WGS) entry which is preliminary data.</text>
</comment>
<reference evidence="2 3" key="1">
    <citation type="submission" date="2021-03" db="EMBL/GenBank/DDBJ databases">
        <title>Sequencing the genomes of 1000 actinobacteria strains.</title>
        <authorList>
            <person name="Klenk H.-P."/>
        </authorList>
    </citation>
    <scope>NUCLEOTIDE SEQUENCE [LARGE SCALE GENOMIC DNA]</scope>
    <source>
        <strain evidence="2 3">DSM 20168</strain>
    </source>
</reference>
<dbReference type="RefSeq" id="WP_188948750.1">
    <property type="nucleotide sequence ID" value="NZ_BMPH01000009.1"/>
</dbReference>
<name>A0ABS4XKC9_GLUPR</name>
<dbReference type="InterPro" id="IPR027417">
    <property type="entry name" value="P-loop_NTPase"/>
</dbReference>
<dbReference type="Gene3D" id="3.40.50.300">
    <property type="entry name" value="P-loop containing nucleotide triphosphate hydrolases"/>
    <property type="match status" value="1"/>
</dbReference>
<accession>A0ABS4XKC9</accession>
<sequence>MNWLPFRPQDPGPGTDARFVPQSLEAPPGEPAPHRAQRRAVHGGDRGGPGCVLVSDDEELVAQCALISLGAAVRISRCASDSPLIRDAEGPVLWGVDAIGPALAGSARCDVLVGVEAQAQTLWEAASQLPQARVAVLPGASQWLGEYLGLWCMRSGHGHTVALGSRAGGLGTSTLAVLLAHAGTLSGLHSLVVDLDPHSCGLWPRICSQPPSGIGWEELAASGGALASHQLVEALPSVRGTAVLTWSGTPPPGPVDGPLTARLLTAARQGFDLLVLDTGRTPHHEAETIGHFTDRQIMVCDAASIPPHGDYVLRAEHARAPAWAENRSLLGSVAHATSIERAVARGDLLDALRSRRLRQQLADLRLLPAATEETGLRGAP</sequence>
<gene>
    <name evidence="2" type="ORF">JOF39_000042</name>
</gene>
<proteinExistence type="predicted"/>
<protein>
    <submittedName>
        <fullName evidence="2">Mrp family chromosome partitioning ATPase</fullName>
    </submittedName>
</protein>
<dbReference type="SUPFAM" id="SSF52540">
    <property type="entry name" value="P-loop containing nucleoside triphosphate hydrolases"/>
    <property type="match status" value="1"/>
</dbReference>
<evidence type="ECO:0000313" key="2">
    <source>
        <dbReference type="EMBL" id="MBP2396961.1"/>
    </source>
</evidence>
<dbReference type="Proteomes" id="UP001195422">
    <property type="component" value="Unassembled WGS sequence"/>
</dbReference>
<evidence type="ECO:0000256" key="1">
    <source>
        <dbReference type="SAM" id="MobiDB-lite"/>
    </source>
</evidence>
<keyword evidence="3" id="KW-1185">Reference proteome</keyword>
<evidence type="ECO:0000313" key="3">
    <source>
        <dbReference type="Proteomes" id="UP001195422"/>
    </source>
</evidence>
<feature type="region of interest" description="Disordered" evidence="1">
    <location>
        <begin position="1"/>
        <end position="44"/>
    </location>
</feature>